<proteinExistence type="predicted"/>
<evidence type="ECO:0008006" key="3">
    <source>
        <dbReference type="Google" id="ProtNLM"/>
    </source>
</evidence>
<protein>
    <recommendedName>
        <fullName evidence="3">Cthe-2314-like HEPN domain-containing protein</fullName>
    </recommendedName>
</protein>
<sequence>MWDGIKRIITLKKLILAFEGLAQRFYDHCNIMENEIAFVYEKYLNKKNVNLNEFFVDYEQIVFKVNGFSEHALELLKIAKDYIDGIKNEYDCYVTLDVENFKHKRRNFKKHNKRKLNNLFSKMQEYKANRNIIVHDCILELNTYVLENKDSIYKTVIECKKILEEIYGRCDEIERKRDEKRRMEVGRRELRDLAGKLGISISDVI</sequence>
<name>A0A0A0IH62_CLOBO</name>
<evidence type="ECO:0000313" key="2">
    <source>
        <dbReference type="Proteomes" id="UP000030014"/>
    </source>
</evidence>
<evidence type="ECO:0000313" key="1">
    <source>
        <dbReference type="EMBL" id="KGM99596.1"/>
    </source>
</evidence>
<dbReference type="RefSeq" id="WP_039259482.1">
    <property type="nucleotide sequence ID" value="NZ_JDRY01000033.1"/>
</dbReference>
<dbReference type="EMBL" id="JDRY01000033">
    <property type="protein sequence ID" value="KGM99596.1"/>
    <property type="molecule type" value="Genomic_DNA"/>
</dbReference>
<reference evidence="1 2" key="1">
    <citation type="submission" date="2014-01" db="EMBL/GenBank/DDBJ databases">
        <title>Plasmidome dynamics in the species complex Clostridium novyi sensu lato converts strains of independent lineages into distinctly different pathogens.</title>
        <authorList>
            <person name="Skarin H."/>
            <person name="Segerman B."/>
        </authorList>
    </citation>
    <scope>NUCLEOTIDE SEQUENCE [LARGE SCALE GENOMIC DNA]</scope>
    <source>
        <strain evidence="1 2">DC5</strain>
    </source>
</reference>
<accession>A0A0A0IH62</accession>
<dbReference type="AlphaFoldDB" id="A0A0A0IH62"/>
<organism evidence="1 2">
    <name type="scientific">Clostridium botulinum C/D str. DC5</name>
    <dbReference type="NCBI Taxonomy" id="1443128"/>
    <lineage>
        <taxon>Bacteria</taxon>
        <taxon>Bacillati</taxon>
        <taxon>Bacillota</taxon>
        <taxon>Clostridia</taxon>
        <taxon>Eubacteriales</taxon>
        <taxon>Clostridiaceae</taxon>
        <taxon>Clostridium</taxon>
    </lineage>
</organism>
<comment type="caution">
    <text evidence="1">The sequence shown here is derived from an EMBL/GenBank/DDBJ whole genome shotgun (WGS) entry which is preliminary data.</text>
</comment>
<gene>
    <name evidence="1" type="ORF">Z955_07185</name>
</gene>
<dbReference type="Proteomes" id="UP000030014">
    <property type="component" value="Unassembled WGS sequence"/>
</dbReference>